<protein>
    <submittedName>
        <fullName evidence="1">Uncharacterized protein</fullName>
    </submittedName>
</protein>
<dbReference type="RefSeq" id="WP_396760361.1">
    <property type="nucleotide sequence ID" value="NZ_JBITLA010000005.1"/>
</dbReference>
<dbReference type="EMBL" id="JBITLE010000005">
    <property type="protein sequence ID" value="MFI7263881.1"/>
    <property type="molecule type" value="Genomic_DNA"/>
</dbReference>
<dbReference type="Proteomes" id="UP001612812">
    <property type="component" value="Unassembled WGS sequence"/>
</dbReference>
<gene>
    <name evidence="1" type="ORF">ACIBP4_16500</name>
</gene>
<sequence>MRNAEPTAEESAFFAELARQVPDVQDWYHQDDGGTLWMTASYDFAQGNQIYETLRLDYDGKSLRGGWSPSCLNWDDGVRADEALIDTTGPDGLRLDCVDPTTDAAPAAAWFRRHIDRWQTQPR</sequence>
<evidence type="ECO:0000313" key="2">
    <source>
        <dbReference type="Proteomes" id="UP001612812"/>
    </source>
</evidence>
<proteinExistence type="predicted"/>
<comment type="caution">
    <text evidence="1">The sequence shown here is derived from an EMBL/GenBank/DDBJ whole genome shotgun (WGS) entry which is preliminary data.</text>
</comment>
<accession>A0ABW7ZP94</accession>
<organism evidence="1 2">
    <name type="scientific">Micromonospora maritima</name>
    <dbReference type="NCBI Taxonomy" id="986711"/>
    <lineage>
        <taxon>Bacteria</taxon>
        <taxon>Bacillati</taxon>
        <taxon>Actinomycetota</taxon>
        <taxon>Actinomycetes</taxon>
        <taxon>Micromonosporales</taxon>
        <taxon>Micromonosporaceae</taxon>
        <taxon>Micromonospora</taxon>
    </lineage>
</organism>
<evidence type="ECO:0000313" key="1">
    <source>
        <dbReference type="EMBL" id="MFI7263881.1"/>
    </source>
</evidence>
<name>A0ABW7ZP94_9ACTN</name>
<reference evidence="1 2" key="1">
    <citation type="submission" date="2024-10" db="EMBL/GenBank/DDBJ databases">
        <title>The Natural Products Discovery Center: Release of the First 8490 Sequenced Strains for Exploring Actinobacteria Biosynthetic Diversity.</title>
        <authorList>
            <person name="Kalkreuter E."/>
            <person name="Kautsar S.A."/>
            <person name="Yang D."/>
            <person name="Bader C.D."/>
            <person name="Teijaro C.N."/>
            <person name="Fluegel L."/>
            <person name="Davis C.M."/>
            <person name="Simpson J.R."/>
            <person name="Lauterbach L."/>
            <person name="Steele A.D."/>
            <person name="Gui C."/>
            <person name="Meng S."/>
            <person name="Li G."/>
            <person name="Viehrig K."/>
            <person name="Ye F."/>
            <person name="Su P."/>
            <person name="Kiefer A.F."/>
            <person name="Nichols A."/>
            <person name="Cepeda A.J."/>
            <person name="Yan W."/>
            <person name="Fan B."/>
            <person name="Jiang Y."/>
            <person name="Adhikari A."/>
            <person name="Zheng C.-J."/>
            <person name="Schuster L."/>
            <person name="Cowan T.M."/>
            <person name="Smanski M.J."/>
            <person name="Chevrette M.G."/>
            <person name="De Carvalho L.P.S."/>
            <person name="Shen B."/>
        </authorList>
    </citation>
    <scope>NUCLEOTIDE SEQUENCE [LARGE SCALE GENOMIC DNA]</scope>
    <source>
        <strain evidence="1 2">NPDC049845</strain>
    </source>
</reference>
<keyword evidence="2" id="KW-1185">Reference proteome</keyword>